<reference evidence="3" key="2">
    <citation type="submission" date="2025-08" db="UniProtKB">
        <authorList>
            <consortium name="RefSeq"/>
        </authorList>
    </citation>
    <scope>IDENTIFICATION</scope>
    <source>
        <tissue evidence="3">Blood</tissue>
    </source>
</reference>
<gene>
    <name evidence="3" type="primary">gng13a</name>
</gene>
<dbReference type="GO" id="GO:0050909">
    <property type="term" value="P:sensory perception of taste"/>
    <property type="evidence" value="ECO:0007669"/>
    <property type="project" value="InterPro"/>
</dbReference>
<evidence type="ECO:0000313" key="3">
    <source>
        <dbReference type="RefSeq" id="XP_017312959.1"/>
    </source>
</evidence>
<dbReference type="AlphaFoldDB" id="A0A2D0Q3S6"/>
<accession>A0A2D0Q3S6</accession>
<dbReference type="GO" id="GO:0005834">
    <property type="term" value="C:heterotrimeric G-protein complex"/>
    <property type="evidence" value="ECO:0007669"/>
    <property type="project" value="InterPro"/>
</dbReference>
<dbReference type="OMA" id="ENPWVES"/>
<dbReference type="InterPro" id="IPR039227">
    <property type="entry name" value="GNG13"/>
</dbReference>
<evidence type="ECO:0000259" key="1">
    <source>
        <dbReference type="PROSITE" id="PS50058"/>
    </source>
</evidence>
<dbReference type="SMART" id="SM01224">
    <property type="entry name" value="G_gamma"/>
    <property type="match status" value="1"/>
</dbReference>
<sequence>MDELDETQLKDMVESLKQQLDFPREKTSVSIPELVKWAEGKMPEDPFLNAELLKVNPWVETGKCVVI</sequence>
<dbReference type="GO" id="GO:0031681">
    <property type="term" value="F:G-protein beta-subunit binding"/>
    <property type="evidence" value="ECO:0007669"/>
    <property type="project" value="InterPro"/>
</dbReference>
<dbReference type="PROSITE" id="PS50058">
    <property type="entry name" value="G_PROTEIN_GAMMA"/>
    <property type="match status" value="1"/>
</dbReference>
<dbReference type="InterPro" id="IPR015898">
    <property type="entry name" value="G-protein_gamma-like_dom"/>
</dbReference>
<name>A0A2D0Q3S6_ICTPU</name>
<dbReference type="SMART" id="SM00224">
    <property type="entry name" value="GGL"/>
    <property type="match status" value="1"/>
</dbReference>
<dbReference type="PANTHER" id="PTHR15936">
    <property type="entry name" value="GUANINE NUCLEOTIDE-BINDING PROTEIN G I /G S /G O GAMMA-13 SUBUNIT"/>
    <property type="match status" value="1"/>
</dbReference>
<evidence type="ECO:0000313" key="2">
    <source>
        <dbReference type="Proteomes" id="UP000221080"/>
    </source>
</evidence>
<keyword evidence="2" id="KW-1185">Reference proteome</keyword>
<dbReference type="Gene3D" id="4.10.260.10">
    <property type="entry name" value="Transducin (heterotrimeric G protein), gamma chain"/>
    <property type="match status" value="1"/>
</dbReference>
<protein>
    <submittedName>
        <fullName evidence="3">Guanine nucleotide-binding protein G(I)/G(S)/G(O) subunit gamma-13a</fullName>
    </submittedName>
</protein>
<dbReference type="STRING" id="7998.ENSIPUP00000001682"/>
<dbReference type="SUPFAM" id="SSF48670">
    <property type="entry name" value="Transducin (heterotrimeric G protein), gamma chain"/>
    <property type="match status" value="1"/>
</dbReference>
<dbReference type="GO" id="GO:0007200">
    <property type="term" value="P:phospholipase C-activating G protein-coupled receptor signaling pathway"/>
    <property type="evidence" value="ECO:0007669"/>
    <property type="project" value="InterPro"/>
</dbReference>
<dbReference type="OrthoDB" id="9922095at2759"/>
<dbReference type="Proteomes" id="UP000221080">
    <property type="component" value="Chromosome 26"/>
</dbReference>
<organism evidence="2 3">
    <name type="scientific">Ictalurus punctatus</name>
    <name type="common">Channel catfish</name>
    <name type="synonym">Silurus punctatus</name>
    <dbReference type="NCBI Taxonomy" id="7998"/>
    <lineage>
        <taxon>Eukaryota</taxon>
        <taxon>Metazoa</taxon>
        <taxon>Chordata</taxon>
        <taxon>Craniata</taxon>
        <taxon>Vertebrata</taxon>
        <taxon>Euteleostomi</taxon>
        <taxon>Actinopterygii</taxon>
        <taxon>Neopterygii</taxon>
        <taxon>Teleostei</taxon>
        <taxon>Ostariophysi</taxon>
        <taxon>Siluriformes</taxon>
        <taxon>Ictaluridae</taxon>
        <taxon>Ictalurus</taxon>
    </lineage>
</organism>
<dbReference type="CTD" id="100007047"/>
<dbReference type="RefSeq" id="XP_017312959.1">
    <property type="nucleotide sequence ID" value="XM_017457470.3"/>
</dbReference>
<feature type="domain" description="G protein gamma" evidence="1">
    <location>
        <begin position="1"/>
        <end position="67"/>
    </location>
</feature>
<dbReference type="InterPro" id="IPR036284">
    <property type="entry name" value="GGL_sf"/>
</dbReference>
<dbReference type="Pfam" id="PF00631">
    <property type="entry name" value="G-gamma"/>
    <property type="match status" value="1"/>
</dbReference>
<dbReference type="PANTHER" id="PTHR15936:SF2">
    <property type="entry name" value="GUANINE NUCLEOTIDE-BINDING PROTEIN G(I)_G(S)_G(O) SUBUNIT GAMMA-13"/>
    <property type="match status" value="1"/>
</dbReference>
<dbReference type="KEGG" id="ipu:108258670"/>
<dbReference type="GeneID" id="108258670"/>
<proteinExistence type="predicted"/>
<reference evidence="2" key="1">
    <citation type="journal article" date="2016" name="Nat. Commun.">
        <title>The channel catfish genome sequence provides insights into the evolution of scale formation in teleosts.</title>
        <authorList>
            <person name="Liu Z."/>
            <person name="Liu S."/>
            <person name="Yao J."/>
            <person name="Bao L."/>
            <person name="Zhang J."/>
            <person name="Li Y."/>
            <person name="Jiang C."/>
            <person name="Sun L."/>
            <person name="Wang R."/>
            <person name="Zhang Y."/>
            <person name="Zhou T."/>
            <person name="Zeng Q."/>
            <person name="Fu Q."/>
            <person name="Gao S."/>
            <person name="Li N."/>
            <person name="Koren S."/>
            <person name="Jiang Y."/>
            <person name="Zimin A."/>
            <person name="Xu P."/>
            <person name="Phillippy A.M."/>
            <person name="Geng X."/>
            <person name="Song L."/>
            <person name="Sun F."/>
            <person name="Li C."/>
            <person name="Wang X."/>
            <person name="Chen A."/>
            <person name="Jin Y."/>
            <person name="Yuan Z."/>
            <person name="Yang Y."/>
            <person name="Tan S."/>
            <person name="Peatman E."/>
            <person name="Lu J."/>
            <person name="Qin Z."/>
            <person name="Dunham R."/>
            <person name="Li Z."/>
            <person name="Sonstegard T."/>
            <person name="Feng J."/>
            <person name="Danzmann R.G."/>
            <person name="Schroeder S."/>
            <person name="Scheffler B."/>
            <person name="Duke M.V."/>
            <person name="Ballard L."/>
            <person name="Kucuktas H."/>
            <person name="Kaltenboeck L."/>
            <person name="Liu H."/>
            <person name="Armbruster J."/>
            <person name="Xie Y."/>
            <person name="Kirby M.L."/>
            <person name="Tian Y."/>
            <person name="Flanagan M.E."/>
            <person name="Mu W."/>
            <person name="Waldbieser G.C."/>
        </authorList>
    </citation>
    <scope>NUCLEOTIDE SEQUENCE [LARGE SCALE GENOMIC DNA]</scope>
    <source>
        <strain evidence="2">SDA103</strain>
    </source>
</reference>